<protein>
    <submittedName>
        <fullName evidence="2">Uncharacterized protein</fullName>
    </submittedName>
</protein>
<keyword evidence="3" id="KW-1185">Reference proteome</keyword>
<gene>
    <name evidence="2" type="ORF">AVEN_100349_1</name>
</gene>
<dbReference type="AlphaFoldDB" id="A0A4Y2KQD0"/>
<feature type="compositionally biased region" description="Basic and acidic residues" evidence="1">
    <location>
        <begin position="107"/>
        <end position="118"/>
    </location>
</feature>
<sequence>MARQRQCIRSFESCRDICQATRRWNGAIGRNSTEHSPQVRTSSGSSLVWLYLHPILKQRDTYFVTDLIILNYGQMTRMRPELVPPSPNFRTAARGRLNPDRLTCPQDRFRGDSSRESGFESGTLRLRSRP</sequence>
<organism evidence="2 3">
    <name type="scientific">Araneus ventricosus</name>
    <name type="common">Orbweaver spider</name>
    <name type="synonym">Epeira ventricosa</name>
    <dbReference type="NCBI Taxonomy" id="182803"/>
    <lineage>
        <taxon>Eukaryota</taxon>
        <taxon>Metazoa</taxon>
        <taxon>Ecdysozoa</taxon>
        <taxon>Arthropoda</taxon>
        <taxon>Chelicerata</taxon>
        <taxon>Arachnida</taxon>
        <taxon>Araneae</taxon>
        <taxon>Araneomorphae</taxon>
        <taxon>Entelegynae</taxon>
        <taxon>Araneoidea</taxon>
        <taxon>Araneidae</taxon>
        <taxon>Araneus</taxon>
    </lineage>
</organism>
<proteinExistence type="predicted"/>
<dbReference type="EMBL" id="BGPR01004879">
    <property type="protein sequence ID" value="GBN04382.1"/>
    <property type="molecule type" value="Genomic_DNA"/>
</dbReference>
<name>A0A4Y2KQD0_ARAVE</name>
<reference evidence="2 3" key="1">
    <citation type="journal article" date="2019" name="Sci. Rep.">
        <title>Orb-weaving spider Araneus ventricosus genome elucidates the spidroin gene catalogue.</title>
        <authorList>
            <person name="Kono N."/>
            <person name="Nakamura H."/>
            <person name="Ohtoshi R."/>
            <person name="Moran D.A.P."/>
            <person name="Shinohara A."/>
            <person name="Yoshida Y."/>
            <person name="Fujiwara M."/>
            <person name="Mori M."/>
            <person name="Tomita M."/>
            <person name="Arakawa K."/>
        </authorList>
    </citation>
    <scope>NUCLEOTIDE SEQUENCE [LARGE SCALE GENOMIC DNA]</scope>
</reference>
<evidence type="ECO:0000313" key="2">
    <source>
        <dbReference type="EMBL" id="GBN04382.1"/>
    </source>
</evidence>
<accession>A0A4Y2KQD0</accession>
<dbReference type="Proteomes" id="UP000499080">
    <property type="component" value="Unassembled WGS sequence"/>
</dbReference>
<evidence type="ECO:0000313" key="3">
    <source>
        <dbReference type="Proteomes" id="UP000499080"/>
    </source>
</evidence>
<comment type="caution">
    <text evidence="2">The sequence shown here is derived from an EMBL/GenBank/DDBJ whole genome shotgun (WGS) entry which is preliminary data.</text>
</comment>
<feature type="region of interest" description="Disordered" evidence="1">
    <location>
        <begin position="80"/>
        <end position="130"/>
    </location>
</feature>
<evidence type="ECO:0000256" key="1">
    <source>
        <dbReference type="SAM" id="MobiDB-lite"/>
    </source>
</evidence>